<dbReference type="PANTHER" id="PTHR31561">
    <property type="entry name" value="3-KETOACYL-COA SYNTHASE"/>
    <property type="match status" value="1"/>
</dbReference>
<feature type="transmembrane region" description="Helical" evidence="1">
    <location>
        <begin position="454"/>
        <end position="472"/>
    </location>
</feature>
<proteinExistence type="predicted"/>
<dbReference type="CDD" id="cd00831">
    <property type="entry name" value="CHS_like"/>
    <property type="match status" value="1"/>
</dbReference>
<dbReference type="InterPro" id="IPR013601">
    <property type="entry name" value="FAE1_typ3_polyketide_synth"/>
</dbReference>
<evidence type="ECO:0008006" key="6">
    <source>
        <dbReference type="Google" id="ProtNLM"/>
    </source>
</evidence>
<evidence type="ECO:0000256" key="1">
    <source>
        <dbReference type="SAM" id="Phobius"/>
    </source>
</evidence>
<protein>
    <recommendedName>
        <fullName evidence="6">3-ketoacyl-CoA synthase</fullName>
    </recommendedName>
</protein>
<dbReference type="eggNOG" id="ENOG502QPKZ">
    <property type="taxonomic scope" value="Eukaryota"/>
</dbReference>
<dbReference type="KEGG" id="vcn:VOLCADRAFT_95052"/>
<keyword evidence="1" id="KW-1133">Transmembrane helix</keyword>
<reference evidence="4 5" key="1">
    <citation type="journal article" date="2010" name="Science">
        <title>Genomic analysis of organismal complexity in the multicellular green alga Volvox carteri.</title>
        <authorList>
            <person name="Prochnik S.E."/>
            <person name="Umen J."/>
            <person name="Nedelcu A.M."/>
            <person name="Hallmann A."/>
            <person name="Miller S.M."/>
            <person name="Nishii I."/>
            <person name="Ferris P."/>
            <person name="Kuo A."/>
            <person name="Mitros T."/>
            <person name="Fritz-Laylin L.K."/>
            <person name="Hellsten U."/>
            <person name="Chapman J."/>
            <person name="Simakov O."/>
            <person name="Rensing S.A."/>
            <person name="Terry A."/>
            <person name="Pangilinan J."/>
            <person name="Kapitonov V."/>
            <person name="Jurka J."/>
            <person name="Salamov A."/>
            <person name="Shapiro H."/>
            <person name="Schmutz J."/>
            <person name="Grimwood J."/>
            <person name="Lindquist E."/>
            <person name="Lucas S."/>
            <person name="Grigoriev I.V."/>
            <person name="Schmitt R."/>
            <person name="Kirk D."/>
            <person name="Rokhsar D.S."/>
        </authorList>
    </citation>
    <scope>NUCLEOTIDE SEQUENCE [LARGE SCALE GENOMIC DNA]</scope>
    <source>
        <strain evidence="5">f. Nagariensis / Eve</strain>
    </source>
</reference>
<evidence type="ECO:0000313" key="5">
    <source>
        <dbReference type="Proteomes" id="UP000001058"/>
    </source>
</evidence>
<sequence length="487" mass="53260">MYMFGGVDDRLELNFLRAAFRLSRHNFLKPLLRSAHTEVCVLLKGGTVWAVTVFRPRLHRHDPFFRRYNADLVDFQARVFARSGLSPTETYLPPMLNPAFVGPDLLTDLDSASKECRMAVCGAVEGLFKKTGLTPTDIDILITTCSIYCPTPSMASMVVNAFGLRKDVQSYHLGGMGCSNGVVGINLVADLLAAHPNSNALFITTEITTPAYYWGVERHRLVTNLLFRMGAAAMLLTNKASLARPTGRGAQGRGAKYQLLRRVRVHSGQNDEAFTAIHFSPDDKGKNGIYLGKNVVKEASRALGDAMTKASATPPSSRPPYRPNFQQSTVRHFLLHAGGAKVLDGLGEALQLDDTKLAPSRTVLHDYGNISSSTTWYTLACVETTTGIKKGERVLQIGVGSGMKCGVNVWRALRDVYELHEAWAHRVSPEQRASLELRGAVDVAHGWSHMSLRALFAVLMVLLAAAMHWLMLQRVAAAAAGSLGARD</sequence>
<dbReference type="InterPro" id="IPR016039">
    <property type="entry name" value="Thiolase-like"/>
</dbReference>
<dbReference type="STRING" id="3068.D8U6G7"/>
<feature type="domain" description="FAE" evidence="3">
    <location>
        <begin position="66"/>
        <end position="308"/>
    </location>
</feature>
<dbReference type="InterPro" id="IPR012392">
    <property type="entry name" value="3-ktacl-CoA_syn"/>
</dbReference>
<dbReference type="SUPFAM" id="SSF53901">
    <property type="entry name" value="Thiolase-like"/>
    <property type="match status" value="2"/>
</dbReference>
<dbReference type="EMBL" id="GL378362">
    <property type="protein sequence ID" value="EFJ44710.1"/>
    <property type="molecule type" value="Genomic_DNA"/>
</dbReference>
<evidence type="ECO:0000259" key="3">
    <source>
        <dbReference type="Pfam" id="PF08392"/>
    </source>
</evidence>
<dbReference type="Pfam" id="PF02797">
    <property type="entry name" value="Chal_sti_synt_C"/>
    <property type="match status" value="1"/>
</dbReference>
<gene>
    <name evidence="4" type="ORF">VOLCADRAFT_95052</name>
</gene>
<dbReference type="GO" id="GO:0016020">
    <property type="term" value="C:membrane"/>
    <property type="evidence" value="ECO:0007669"/>
    <property type="project" value="InterPro"/>
</dbReference>
<name>D8U6G7_VOLCA</name>
<dbReference type="AlphaFoldDB" id="D8U6G7"/>
<organism evidence="5">
    <name type="scientific">Volvox carteri f. nagariensis</name>
    <dbReference type="NCBI Taxonomy" id="3068"/>
    <lineage>
        <taxon>Eukaryota</taxon>
        <taxon>Viridiplantae</taxon>
        <taxon>Chlorophyta</taxon>
        <taxon>core chlorophytes</taxon>
        <taxon>Chlorophyceae</taxon>
        <taxon>CS clade</taxon>
        <taxon>Chlamydomonadales</taxon>
        <taxon>Volvocaceae</taxon>
        <taxon>Volvox</taxon>
    </lineage>
</organism>
<dbReference type="InterPro" id="IPR012328">
    <property type="entry name" value="Chalcone/stilbene_synt_C"/>
</dbReference>
<dbReference type="GO" id="GO:0006633">
    <property type="term" value="P:fatty acid biosynthetic process"/>
    <property type="evidence" value="ECO:0007669"/>
    <property type="project" value="InterPro"/>
</dbReference>
<feature type="domain" description="Chalcone/stilbene synthase C-terminal" evidence="2">
    <location>
        <begin position="333"/>
        <end position="404"/>
    </location>
</feature>
<dbReference type="Gene3D" id="3.40.47.10">
    <property type="match status" value="1"/>
</dbReference>
<keyword evidence="5" id="KW-1185">Reference proteome</keyword>
<dbReference type="OrthoDB" id="329835at2759"/>
<keyword evidence="1" id="KW-0812">Transmembrane</keyword>
<keyword evidence="1" id="KW-0472">Membrane</keyword>
<evidence type="ECO:0000259" key="2">
    <source>
        <dbReference type="Pfam" id="PF02797"/>
    </source>
</evidence>
<dbReference type="InParanoid" id="D8U6G7"/>
<accession>D8U6G7</accession>
<dbReference type="RefSeq" id="XP_002954286.1">
    <property type="nucleotide sequence ID" value="XM_002954240.1"/>
</dbReference>
<dbReference type="GeneID" id="9624063"/>
<dbReference type="Pfam" id="PF08392">
    <property type="entry name" value="FAE1_CUT1_RppA"/>
    <property type="match status" value="1"/>
</dbReference>
<dbReference type="Proteomes" id="UP000001058">
    <property type="component" value="Unassembled WGS sequence"/>
</dbReference>
<evidence type="ECO:0000313" key="4">
    <source>
        <dbReference type="EMBL" id="EFJ44710.1"/>
    </source>
</evidence>
<dbReference type="GO" id="GO:0016747">
    <property type="term" value="F:acyltransferase activity, transferring groups other than amino-acyl groups"/>
    <property type="evidence" value="ECO:0007669"/>
    <property type="project" value="InterPro"/>
</dbReference>